<evidence type="ECO:0000313" key="27">
    <source>
        <dbReference type="Proteomes" id="UP000806378"/>
    </source>
</evidence>
<name>A0A8T0CK58_CORYI</name>
<dbReference type="GO" id="GO:0016020">
    <property type="term" value="C:membrane"/>
    <property type="evidence" value="ECO:0007669"/>
    <property type="project" value="UniProtKB-SubCell"/>
</dbReference>
<dbReference type="SUPFAM" id="SSF56112">
    <property type="entry name" value="Protein kinase-like (PK-like)"/>
    <property type="match status" value="1"/>
</dbReference>
<evidence type="ECO:0000256" key="13">
    <source>
        <dbReference type="ARBA" id="ARBA00023170"/>
    </source>
</evidence>
<evidence type="ECO:0000256" key="6">
    <source>
        <dbReference type="ARBA" id="ARBA00022729"/>
    </source>
</evidence>
<evidence type="ECO:0000259" key="24">
    <source>
        <dbReference type="PROSITE" id="PS50927"/>
    </source>
</evidence>
<dbReference type="EC" id="2.7.11.1" evidence="17"/>
<dbReference type="Gene3D" id="2.90.10.10">
    <property type="entry name" value="Bulb-type lectin domain"/>
    <property type="match status" value="1"/>
</dbReference>
<dbReference type="Gene3D" id="1.10.510.10">
    <property type="entry name" value="Transferase(Phosphotransferase) domain 1"/>
    <property type="match status" value="1"/>
</dbReference>
<dbReference type="Proteomes" id="UP000806378">
    <property type="component" value="Unassembled WGS sequence"/>
</dbReference>
<dbReference type="PROSITE" id="PS00107">
    <property type="entry name" value="PROTEIN_KINASE_ATP"/>
    <property type="match status" value="1"/>
</dbReference>
<evidence type="ECO:0000256" key="12">
    <source>
        <dbReference type="ARBA" id="ARBA00023157"/>
    </source>
</evidence>
<feature type="domain" description="Apple" evidence="25">
    <location>
        <begin position="335"/>
        <end position="408"/>
    </location>
</feature>
<keyword evidence="2 17" id="KW-0723">Serine/threonine-protein kinase</keyword>
<keyword evidence="5 20" id="KW-0812">Transmembrane</keyword>
<keyword evidence="12" id="KW-1015">Disulfide bond</keyword>
<feature type="transmembrane region" description="Helical" evidence="20">
    <location>
        <begin position="457"/>
        <end position="480"/>
    </location>
</feature>
<dbReference type="PROSITE" id="PS50011">
    <property type="entry name" value="PROTEIN_KINASE_DOM"/>
    <property type="match status" value="1"/>
</dbReference>
<feature type="binding site" evidence="19">
    <location>
        <position position="542"/>
    </location>
    <ligand>
        <name>ATP</name>
        <dbReference type="ChEBI" id="CHEBI:30616"/>
    </ligand>
</feature>
<keyword evidence="7 17" id="KW-0547">Nucleotide-binding</keyword>
<dbReference type="InterPro" id="IPR001480">
    <property type="entry name" value="Bulb-type_lectin_dom"/>
</dbReference>
<keyword evidence="27" id="KW-1185">Reference proteome</keyword>
<keyword evidence="9 17" id="KW-0067">ATP-binding</keyword>
<evidence type="ECO:0000256" key="4">
    <source>
        <dbReference type="ARBA" id="ARBA00022679"/>
    </source>
</evidence>
<keyword evidence="8 17" id="KW-0418">Kinase</keyword>
<comment type="catalytic activity">
    <reaction evidence="15 17">
        <text>L-threonyl-[protein] + ATP = O-phospho-L-threonyl-[protein] + ADP + H(+)</text>
        <dbReference type="Rhea" id="RHEA:46608"/>
        <dbReference type="Rhea" id="RHEA-COMP:11060"/>
        <dbReference type="Rhea" id="RHEA-COMP:11605"/>
        <dbReference type="ChEBI" id="CHEBI:15378"/>
        <dbReference type="ChEBI" id="CHEBI:30013"/>
        <dbReference type="ChEBI" id="CHEBI:30616"/>
        <dbReference type="ChEBI" id="CHEBI:61977"/>
        <dbReference type="ChEBI" id="CHEBI:456216"/>
        <dbReference type="EC" id="2.7.11.1"/>
    </reaction>
</comment>
<dbReference type="OrthoDB" id="619632at2759"/>
<reference evidence="26" key="1">
    <citation type="submission" date="2020-05" db="EMBL/GenBank/DDBJ databases">
        <title>WGS assembly of Corymbia citriodora subspecies variegata.</title>
        <authorList>
            <person name="Barry K."/>
            <person name="Hundley H."/>
            <person name="Shu S."/>
            <person name="Jenkins J."/>
            <person name="Grimwood J."/>
            <person name="Baten A."/>
        </authorList>
    </citation>
    <scope>NUCLEOTIDE SEQUENCE</scope>
    <source>
        <strain evidence="26">CV2-018</strain>
    </source>
</reference>
<dbReference type="Pfam" id="PF00954">
    <property type="entry name" value="S_locus_glycop"/>
    <property type="match status" value="1"/>
</dbReference>
<evidence type="ECO:0000256" key="7">
    <source>
        <dbReference type="ARBA" id="ARBA00022741"/>
    </source>
</evidence>
<evidence type="ECO:0000256" key="18">
    <source>
        <dbReference type="PROSITE-ProRule" id="PRU00076"/>
    </source>
</evidence>
<evidence type="ECO:0000259" key="23">
    <source>
        <dbReference type="PROSITE" id="PS50026"/>
    </source>
</evidence>
<dbReference type="Gramene" id="rna-gnl|WGS:JABURB|Cocit.L2403.1">
    <property type="protein sequence ID" value="cds-KAF7847973.1"/>
    <property type="gene ID" value="gene-BT93_L2403"/>
</dbReference>
<keyword evidence="3 18" id="KW-0245">EGF-like domain</keyword>
<dbReference type="PROSITE" id="PS50948">
    <property type="entry name" value="PAN"/>
    <property type="match status" value="1"/>
</dbReference>
<accession>A0A8T0CK58</accession>
<comment type="caution">
    <text evidence="18">Lacks conserved residue(s) required for the propagation of feature annotation.</text>
</comment>
<feature type="signal peptide" evidence="21">
    <location>
        <begin position="1"/>
        <end position="29"/>
    </location>
</feature>
<dbReference type="InterPro" id="IPR024171">
    <property type="entry name" value="SRK-like_kinase"/>
</dbReference>
<evidence type="ECO:0000256" key="2">
    <source>
        <dbReference type="ARBA" id="ARBA00022527"/>
    </source>
</evidence>
<evidence type="ECO:0000256" key="15">
    <source>
        <dbReference type="ARBA" id="ARBA00047899"/>
    </source>
</evidence>
<keyword evidence="4 17" id="KW-0808">Transferase</keyword>
<dbReference type="InterPro" id="IPR008271">
    <property type="entry name" value="Ser/Thr_kinase_AS"/>
</dbReference>
<dbReference type="InterPro" id="IPR003609">
    <property type="entry name" value="Pan_app"/>
</dbReference>
<keyword evidence="13" id="KW-0675">Receptor</keyword>
<comment type="catalytic activity">
    <reaction evidence="16 17">
        <text>L-seryl-[protein] + ATP = O-phospho-L-seryl-[protein] + ADP + H(+)</text>
        <dbReference type="Rhea" id="RHEA:17989"/>
        <dbReference type="Rhea" id="RHEA-COMP:9863"/>
        <dbReference type="Rhea" id="RHEA-COMP:11604"/>
        <dbReference type="ChEBI" id="CHEBI:15378"/>
        <dbReference type="ChEBI" id="CHEBI:29999"/>
        <dbReference type="ChEBI" id="CHEBI:30616"/>
        <dbReference type="ChEBI" id="CHEBI:83421"/>
        <dbReference type="ChEBI" id="CHEBI:456216"/>
        <dbReference type="EC" id="2.7.11.1"/>
    </reaction>
</comment>
<evidence type="ECO:0000256" key="20">
    <source>
        <dbReference type="SAM" id="Phobius"/>
    </source>
</evidence>
<dbReference type="GO" id="GO:0005524">
    <property type="term" value="F:ATP binding"/>
    <property type="evidence" value="ECO:0007669"/>
    <property type="project" value="UniProtKB-UniRule"/>
</dbReference>
<evidence type="ECO:0000256" key="16">
    <source>
        <dbReference type="ARBA" id="ARBA00048679"/>
    </source>
</evidence>
<comment type="caution">
    <text evidence="26">The sequence shown here is derived from an EMBL/GenBank/DDBJ whole genome shotgun (WGS) entry which is preliminary data.</text>
</comment>
<organism evidence="26 27">
    <name type="scientific">Corymbia citriodora subsp. variegata</name>
    <dbReference type="NCBI Taxonomy" id="360336"/>
    <lineage>
        <taxon>Eukaryota</taxon>
        <taxon>Viridiplantae</taxon>
        <taxon>Streptophyta</taxon>
        <taxon>Embryophyta</taxon>
        <taxon>Tracheophyta</taxon>
        <taxon>Spermatophyta</taxon>
        <taxon>Magnoliopsida</taxon>
        <taxon>eudicotyledons</taxon>
        <taxon>Gunneridae</taxon>
        <taxon>Pentapetalae</taxon>
        <taxon>rosids</taxon>
        <taxon>malvids</taxon>
        <taxon>Myrtales</taxon>
        <taxon>Myrtaceae</taxon>
        <taxon>Myrtoideae</taxon>
        <taxon>Eucalypteae</taxon>
        <taxon>Corymbia</taxon>
    </lineage>
</organism>
<dbReference type="SMART" id="SM00473">
    <property type="entry name" value="PAN_AP"/>
    <property type="match status" value="1"/>
</dbReference>
<keyword evidence="10 20" id="KW-1133">Transmembrane helix</keyword>
<dbReference type="GO" id="GO:0004674">
    <property type="term" value="F:protein serine/threonine kinase activity"/>
    <property type="evidence" value="ECO:0007669"/>
    <property type="project" value="UniProtKB-KW"/>
</dbReference>
<dbReference type="FunFam" id="2.90.10.10:FF:000007">
    <property type="entry name" value="Serine/threonine-protein kinase"/>
    <property type="match status" value="1"/>
</dbReference>
<evidence type="ECO:0000256" key="21">
    <source>
        <dbReference type="SAM" id="SignalP"/>
    </source>
</evidence>
<proteinExistence type="inferred from homology"/>
<comment type="subcellular location">
    <subcellularLocation>
        <location evidence="1">Membrane</location>
        <topology evidence="1">Single-pass type I membrane protein</topology>
    </subcellularLocation>
</comment>
<dbReference type="Pfam" id="PF01453">
    <property type="entry name" value="B_lectin"/>
    <property type="match status" value="1"/>
</dbReference>
<evidence type="ECO:0000256" key="3">
    <source>
        <dbReference type="ARBA" id="ARBA00022536"/>
    </source>
</evidence>
<evidence type="ECO:0000256" key="19">
    <source>
        <dbReference type="PROSITE-ProRule" id="PRU10141"/>
    </source>
</evidence>
<dbReference type="InterPro" id="IPR011009">
    <property type="entry name" value="Kinase-like_dom_sf"/>
</dbReference>
<dbReference type="FunFam" id="3.30.200.20:FF:000059">
    <property type="entry name" value="S-receptor-like serine/threonine-protein kinase"/>
    <property type="match status" value="1"/>
</dbReference>
<protein>
    <recommendedName>
        <fullName evidence="17">Receptor-like serine/threonine-protein kinase</fullName>
        <ecNumber evidence="17">2.7.11.1</ecNumber>
    </recommendedName>
</protein>
<dbReference type="Gene3D" id="3.30.200.20">
    <property type="entry name" value="Phosphorylase Kinase, domain 1"/>
    <property type="match status" value="1"/>
</dbReference>
<evidence type="ECO:0000313" key="26">
    <source>
        <dbReference type="EMBL" id="KAF7847973.1"/>
    </source>
</evidence>
<dbReference type="CDD" id="cd00053">
    <property type="entry name" value="EGF"/>
    <property type="match status" value="1"/>
</dbReference>
<dbReference type="InterPro" id="IPR036426">
    <property type="entry name" value="Bulb-type_lectin_dom_sf"/>
</dbReference>
<evidence type="ECO:0000256" key="1">
    <source>
        <dbReference type="ARBA" id="ARBA00004479"/>
    </source>
</evidence>
<feature type="domain" description="Protein kinase" evidence="22">
    <location>
        <begin position="514"/>
        <end position="801"/>
    </location>
</feature>
<dbReference type="SMART" id="SM00108">
    <property type="entry name" value="B_lectin"/>
    <property type="match status" value="1"/>
</dbReference>
<dbReference type="SMART" id="SM00220">
    <property type="entry name" value="S_TKc"/>
    <property type="match status" value="1"/>
</dbReference>
<dbReference type="CDD" id="cd01098">
    <property type="entry name" value="PAN_AP_plant"/>
    <property type="match status" value="1"/>
</dbReference>
<gene>
    <name evidence="26" type="ORF">BT93_L2403</name>
</gene>
<evidence type="ECO:0000256" key="8">
    <source>
        <dbReference type="ARBA" id="ARBA00022777"/>
    </source>
</evidence>
<dbReference type="GO" id="GO:0048544">
    <property type="term" value="P:recognition of pollen"/>
    <property type="evidence" value="ECO:0007669"/>
    <property type="project" value="InterPro"/>
</dbReference>
<keyword evidence="6 21" id="KW-0732">Signal</keyword>
<dbReference type="PANTHER" id="PTHR47974">
    <property type="entry name" value="OS07G0415500 PROTEIN"/>
    <property type="match status" value="1"/>
</dbReference>
<dbReference type="Pfam" id="PF08276">
    <property type="entry name" value="PAN_2"/>
    <property type="match status" value="1"/>
</dbReference>
<keyword evidence="11 20" id="KW-0472">Membrane</keyword>
<evidence type="ECO:0000256" key="10">
    <source>
        <dbReference type="ARBA" id="ARBA00022989"/>
    </source>
</evidence>
<dbReference type="InterPro" id="IPR000719">
    <property type="entry name" value="Prot_kinase_dom"/>
</dbReference>
<dbReference type="InterPro" id="IPR000858">
    <property type="entry name" value="S_locus_glycoprot_dom"/>
</dbReference>
<dbReference type="PROSITE" id="PS50927">
    <property type="entry name" value="BULB_LECTIN"/>
    <property type="match status" value="1"/>
</dbReference>
<dbReference type="AlphaFoldDB" id="A0A8T0CK58"/>
<dbReference type="EMBL" id="MU090381">
    <property type="protein sequence ID" value="KAF7847973.1"/>
    <property type="molecule type" value="Genomic_DNA"/>
</dbReference>
<sequence length="808" mass="91437">MTKHKAVTFSSFSLFPLIIFSTCFSFASSNVFPRGSSLSVEKHDSDTLTSPDKTFTCGFYGLGGNAYWFSIWFTDSLDRTVVWTANRDNPVNGQGSKVTLQGTGALVLTDVDGSMVWETNTTSTNASSLELLNTGNLVLRSPDRTILWQSFEYPTDTLLPNQLLSKSKKLVSSLKRGAFYSGYFNLYFDNDNVLRLMYDGPDISSLYWPNPDIDPFQIGRTKYNSSRIAALDDTGHFQSSDRFEFIASDRRRGILRRLTMDQDGNLRLYSLDKRSGSWGVTWQAFPGLCSVHGICGRNGICVYTPEPKCTCPPGYEVSDPTDWNKGCKPMFDFTCSQSQDVKFVALPNTDYYGFDGIYNNNASYNSCRQACLDDCNCLGFSYRETQRLCFGKSSLFNGLKAPSFPGTLHLKLPISMVASLEQIQNGSDPECSIAGDKSPVGSFTMYDTIGKRVRWTYLYWFASAIGAVEILIFFSGWWIFFRKRDVQSTVEDGYRAIMSQFRRFSHEELKSATQNFKGEIGRGASGSVYKGVLADERVVAVKRLGDVYRGEEVFWAEVSTIGKINHMNLVRMWGFCCEGKHKLLVYEYVENQSLDRHLFSGNIIGWRDRFRIALGTAKGLAYLHHECLEWVIHCDVKPENILLDKTFEPKIADFGLAKLLQRDSMNSQFSHIRGTKGYMAPEWALNLPITAKVDVYSYGVMVLEIVRGVRLSNWVVKKAENEELEAEPMVFIREIKRRIQCGEDLGLEDLVDERLKGQYSGKQARKLVEIGVSCLEEDRNKRPTMDSIVNQLLELDDEPNLSKSDHED</sequence>
<dbReference type="PROSITE" id="PS00108">
    <property type="entry name" value="PROTEIN_KINASE_ST"/>
    <property type="match status" value="1"/>
</dbReference>
<keyword evidence="14" id="KW-0325">Glycoprotein</keyword>
<evidence type="ECO:0000256" key="17">
    <source>
        <dbReference type="PIRNR" id="PIRNR000641"/>
    </source>
</evidence>
<dbReference type="CDD" id="cd00028">
    <property type="entry name" value="B_lectin"/>
    <property type="match status" value="1"/>
</dbReference>
<evidence type="ECO:0000256" key="9">
    <source>
        <dbReference type="ARBA" id="ARBA00022840"/>
    </source>
</evidence>
<feature type="domain" description="EGF-like" evidence="23">
    <location>
        <begin position="285"/>
        <end position="321"/>
    </location>
</feature>
<dbReference type="PIRSF" id="PIRSF000641">
    <property type="entry name" value="SRK"/>
    <property type="match status" value="1"/>
</dbReference>
<dbReference type="FunFam" id="1.10.510.10:FF:000302">
    <property type="entry name" value="Serine/threonine-protein kinase"/>
    <property type="match status" value="1"/>
</dbReference>
<evidence type="ECO:0000259" key="25">
    <source>
        <dbReference type="PROSITE" id="PS50948"/>
    </source>
</evidence>
<dbReference type="InterPro" id="IPR000742">
    <property type="entry name" value="EGF"/>
</dbReference>
<dbReference type="InterPro" id="IPR017441">
    <property type="entry name" value="Protein_kinase_ATP_BS"/>
</dbReference>
<evidence type="ECO:0000256" key="14">
    <source>
        <dbReference type="ARBA" id="ARBA00023180"/>
    </source>
</evidence>
<evidence type="ECO:0000256" key="5">
    <source>
        <dbReference type="ARBA" id="ARBA00022692"/>
    </source>
</evidence>
<comment type="similarity">
    <text evidence="17">Belongs to the protein kinase superfamily. Ser/Thr protein kinase family.</text>
</comment>
<dbReference type="PANTHER" id="PTHR47974:SF4">
    <property type="entry name" value="RECEPTOR-LIKE SERINE_THREONINE-PROTEIN KINASE"/>
    <property type="match status" value="1"/>
</dbReference>
<dbReference type="PROSITE" id="PS50026">
    <property type="entry name" value="EGF_3"/>
    <property type="match status" value="1"/>
</dbReference>
<feature type="domain" description="Bulb-type lectin" evidence="24">
    <location>
        <begin position="23"/>
        <end position="152"/>
    </location>
</feature>
<evidence type="ECO:0000256" key="11">
    <source>
        <dbReference type="ARBA" id="ARBA00023136"/>
    </source>
</evidence>
<dbReference type="Pfam" id="PF00069">
    <property type="entry name" value="Pkinase"/>
    <property type="match status" value="1"/>
</dbReference>
<dbReference type="SUPFAM" id="SSF51110">
    <property type="entry name" value="alpha-D-mannose-specific plant lectins"/>
    <property type="match status" value="1"/>
</dbReference>
<feature type="chain" id="PRO_5035875361" description="Receptor-like serine/threonine-protein kinase" evidence="21">
    <location>
        <begin position="30"/>
        <end position="808"/>
    </location>
</feature>
<evidence type="ECO:0000259" key="22">
    <source>
        <dbReference type="PROSITE" id="PS50011"/>
    </source>
</evidence>